<dbReference type="EMBL" id="BK015446">
    <property type="protein sequence ID" value="DAE07120.1"/>
    <property type="molecule type" value="Genomic_DNA"/>
</dbReference>
<accession>A0A8S5PK45</accession>
<name>A0A8S5PK45_9CAUD</name>
<organism evidence="1">
    <name type="scientific">Myoviridae sp. ctsK93</name>
    <dbReference type="NCBI Taxonomy" id="2825190"/>
    <lineage>
        <taxon>Viruses</taxon>
        <taxon>Duplodnaviria</taxon>
        <taxon>Heunggongvirae</taxon>
        <taxon>Uroviricota</taxon>
        <taxon>Caudoviricetes</taxon>
    </lineage>
</organism>
<reference evidence="1" key="1">
    <citation type="journal article" date="2021" name="Proc. Natl. Acad. Sci. U.S.A.">
        <title>A Catalog of Tens of Thousands of Viruses from Human Metagenomes Reveals Hidden Associations with Chronic Diseases.</title>
        <authorList>
            <person name="Tisza M.J."/>
            <person name="Buck C.B."/>
        </authorList>
    </citation>
    <scope>NUCLEOTIDE SEQUENCE</scope>
    <source>
        <strain evidence="1">CtsK93</strain>
    </source>
</reference>
<evidence type="ECO:0000313" key="1">
    <source>
        <dbReference type="EMBL" id="DAE07120.1"/>
    </source>
</evidence>
<sequence length="44" mass="5261">MTVQELIDILSEIKDKSKPVRIDIFDDEVKDVIEREDCVELYDY</sequence>
<proteinExistence type="predicted"/>
<protein>
    <submittedName>
        <fullName evidence="1">Transcription-repair-coupling factor</fullName>
    </submittedName>
</protein>